<dbReference type="InterPro" id="IPR013209">
    <property type="entry name" value="LNS2"/>
</dbReference>
<gene>
    <name evidence="3" type="ORF">EJB05_30194</name>
</gene>
<dbReference type="AlphaFoldDB" id="A0A5J9UHI6"/>
<dbReference type="PANTHER" id="PTHR12181">
    <property type="entry name" value="LIPIN"/>
    <property type="match status" value="1"/>
</dbReference>
<name>A0A5J9UHI6_9POAL</name>
<dbReference type="PANTHER" id="PTHR12181:SF70">
    <property type="entry name" value="PHOSPHATIDATE PHOSPHATASE"/>
    <property type="match status" value="1"/>
</dbReference>
<evidence type="ECO:0000256" key="1">
    <source>
        <dbReference type="SAM" id="MobiDB-lite"/>
    </source>
</evidence>
<dbReference type="EMBL" id="RWGY01000015">
    <property type="protein sequence ID" value="TVU23205.1"/>
    <property type="molecule type" value="Genomic_DNA"/>
</dbReference>
<reference evidence="3 4" key="1">
    <citation type="journal article" date="2019" name="Sci. Rep.">
        <title>A high-quality genome of Eragrostis curvula grass provides insights into Poaceae evolution and supports new strategies to enhance forage quality.</title>
        <authorList>
            <person name="Carballo J."/>
            <person name="Santos B.A.C.M."/>
            <person name="Zappacosta D."/>
            <person name="Garbus I."/>
            <person name="Selva J.P."/>
            <person name="Gallo C.A."/>
            <person name="Diaz A."/>
            <person name="Albertini E."/>
            <person name="Caccamo M."/>
            <person name="Echenique V."/>
        </authorList>
    </citation>
    <scope>NUCLEOTIDE SEQUENCE [LARGE SCALE GENOMIC DNA]</scope>
    <source>
        <strain evidence="4">cv. Victoria</strain>
        <tissue evidence="3">Leaf</tissue>
    </source>
</reference>
<dbReference type="InterPro" id="IPR026058">
    <property type="entry name" value="LIPIN"/>
</dbReference>
<keyword evidence="4" id="KW-1185">Reference proteome</keyword>
<dbReference type="GO" id="GO:0008195">
    <property type="term" value="F:phosphatidate phosphatase activity"/>
    <property type="evidence" value="ECO:0007669"/>
    <property type="project" value="TreeGrafter"/>
</dbReference>
<feature type="compositionally biased region" description="Basic and acidic residues" evidence="1">
    <location>
        <begin position="15"/>
        <end position="49"/>
    </location>
</feature>
<organism evidence="3 4">
    <name type="scientific">Eragrostis curvula</name>
    <name type="common">weeping love grass</name>
    <dbReference type="NCBI Taxonomy" id="38414"/>
    <lineage>
        <taxon>Eukaryota</taxon>
        <taxon>Viridiplantae</taxon>
        <taxon>Streptophyta</taxon>
        <taxon>Embryophyta</taxon>
        <taxon>Tracheophyta</taxon>
        <taxon>Spermatophyta</taxon>
        <taxon>Magnoliopsida</taxon>
        <taxon>Liliopsida</taxon>
        <taxon>Poales</taxon>
        <taxon>Poaceae</taxon>
        <taxon>PACMAD clade</taxon>
        <taxon>Chloridoideae</taxon>
        <taxon>Eragrostideae</taxon>
        <taxon>Eragrostidinae</taxon>
        <taxon>Eragrostis</taxon>
    </lineage>
</organism>
<dbReference type="SMART" id="SM00775">
    <property type="entry name" value="LNS2"/>
    <property type="match status" value="1"/>
</dbReference>
<evidence type="ECO:0000313" key="3">
    <source>
        <dbReference type="EMBL" id="TVU23205.1"/>
    </source>
</evidence>
<dbReference type="InterPro" id="IPR031315">
    <property type="entry name" value="LNS2/PITP"/>
</dbReference>
<dbReference type="OrthoDB" id="4567at2759"/>
<sequence length="428" mass="47495">MDVSTFTSQDNITESEGHSSHHGKEPNLSPEESHAKSKDITSAKTESGKNDSLQSSMGCSDKDKLGSIPEHSEGEEEPDKEDNSQLQKGLGVEISLCGNMLRPGMGRESAEEVFQQHLISEEDFKSSGLSIMKKLKPYRQISHVILGKAVFGSDFCIEPTDAIPIEQKETPTSREDSLGMSPSSRRWRLWNIPFRISRSLQRSNSDTSEDIFLDSESVLSPMDEQAPEQSISQSPRKQFVRTLIPTSEQVASLNLKEGQNLVTFSSQPGYLGSNRSGHAFGGRDWSQSGVARLFSAIKDGKALPNGPVVISPDGLFPSLFREVIRRSPTRVQDCLFGALFPSDYNPFYAGFGNRDTDELTYKKMGIPKGKIFIINPKGEVAVNSSVDVKSYTSLHTLVNDMFPPTTLVEQEDYNSWNYWKMPLPDVDL</sequence>
<dbReference type="Gramene" id="TVU23205">
    <property type="protein sequence ID" value="TVU23205"/>
    <property type="gene ID" value="EJB05_30194"/>
</dbReference>
<dbReference type="Pfam" id="PF08235">
    <property type="entry name" value="LNS2"/>
    <property type="match status" value="1"/>
</dbReference>
<evidence type="ECO:0000313" key="4">
    <source>
        <dbReference type="Proteomes" id="UP000324897"/>
    </source>
</evidence>
<dbReference type="Proteomes" id="UP000324897">
    <property type="component" value="Unassembled WGS sequence"/>
</dbReference>
<feature type="region of interest" description="Disordered" evidence="1">
    <location>
        <begin position="1"/>
        <end position="86"/>
    </location>
</feature>
<accession>A0A5J9UHI6</accession>
<evidence type="ECO:0000259" key="2">
    <source>
        <dbReference type="SMART" id="SM00775"/>
    </source>
</evidence>
<protein>
    <recommendedName>
        <fullName evidence="2">LNS2/PITP domain-containing protein</fullName>
    </recommendedName>
</protein>
<feature type="compositionally biased region" description="Polar residues" evidence="1">
    <location>
        <begin position="1"/>
        <end position="14"/>
    </location>
</feature>
<proteinExistence type="predicted"/>
<feature type="domain" description="LNS2/PITP" evidence="2">
    <location>
        <begin position="273"/>
        <end position="383"/>
    </location>
</feature>
<comment type="caution">
    <text evidence="3">The sequence shown here is derived from an EMBL/GenBank/DDBJ whole genome shotgun (WGS) entry which is preliminary data.</text>
</comment>